<evidence type="ECO:0000256" key="12">
    <source>
        <dbReference type="SAM" id="Coils"/>
    </source>
</evidence>
<dbReference type="Pfam" id="PF07724">
    <property type="entry name" value="AAA_2"/>
    <property type="match status" value="1"/>
</dbReference>
<keyword evidence="6" id="KW-0560">Oxidoreductase</keyword>
<evidence type="ECO:0000256" key="1">
    <source>
        <dbReference type="ARBA" id="ARBA00001954"/>
    </source>
</evidence>
<dbReference type="SMART" id="SM01150">
    <property type="entry name" value="DUF1338"/>
    <property type="match status" value="1"/>
</dbReference>
<evidence type="ECO:0000313" key="16">
    <source>
        <dbReference type="Proteomes" id="UP001642484"/>
    </source>
</evidence>
<dbReference type="Gene3D" id="1.10.1780.10">
    <property type="entry name" value="Clp, N-terminal domain"/>
    <property type="match status" value="1"/>
</dbReference>
<dbReference type="InterPro" id="IPR003593">
    <property type="entry name" value="AAA+_ATPase"/>
</dbReference>
<name>A0ABP0L401_9DINO</name>
<feature type="coiled-coil region" evidence="12">
    <location>
        <begin position="766"/>
        <end position="886"/>
    </location>
</feature>
<dbReference type="SMART" id="SM00382">
    <property type="entry name" value="AAA"/>
    <property type="match status" value="2"/>
</dbReference>
<proteinExistence type="inferred from homology"/>
<evidence type="ECO:0000256" key="5">
    <source>
        <dbReference type="ARBA" id="ARBA00022964"/>
    </source>
</evidence>
<keyword evidence="4" id="KW-0067">ATP-binding</keyword>
<dbReference type="Proteomes" id="UP001642484">
    <property type="component" value="Unassembled WGS sequence"/>
</dbReference>
<evidence type="ECO:0000256" key="10">
    <source>
        <dbReference type="ARBA" id="ARBA00035023"/>
    </source>
</evidence>
<dbReference type="CDD" id="cd00009">
    <property type="entry name" value="AAA"/>
    <property type="match status" value="1"/>
</dbReference>
<dbReference type="InterPro" id="IPR003959">
    <property type="entry name" value="ATPase_AAA_core"/>
</dbReference>
<keyword evidence="16" id="KW-1185">Reference proteome</keyword>
<sequence length="1258" mass="139060">MANLTAAVRLMTRPALQLSAAQRCVSNPLPARHAEVFADVRERLFEAYVSRTPSFVKAVDLLTARGGQIHNDHMALRSFVDSEGRSGLKFFESIFTHFGYAVQDSLVIPGLCVNARWYEPPEETNWPKVFVSEMRIKELPEVAQEVLFRHVDGFYEPSRAEGALANGSAAVAELLETPPWCPTAEEQQTLHQLAKEPHLTNAVEYAAWTLTHGHRINHVTILLNTLGIAGVNTLADLNALLQSEGLVFNAAGGSDGLTQGSVEVSLEQSSTIADVVPHRFACGAQQTVPCSFLELIQRHEGFRGFLGQNAKGGAFWCERRFNDSMSRVIKEAARLAKEPRRRARWTDLGLQEKGHLQLDPAHIFTVLVKDGVLGRLNGDSLELVKGCDRLLGGFSSQSPAPEDLPPNNAMRTVLNEAEKLRKQSYLSLTDLFLALMKQKTIKEVLTSAGYSLTQLEKAMQEVRGSKKVDSQTGDENFEAAGLGLGAWRIEAGPRLGDLHPVDQALLKYGRDLVADAENGKLDPVIGRDEEIRRVIQVLARRTKNNPILVGDPGVGKTAIVEGLAQRVVTKDVPEALKNCRVVALDVGALISGAKYRGEFEERLKAVLQEVKDAEGRVVLFIDEAHLLIGAGKTDGAMDAANLLMPSVMETGDRKPMLARGELRCIGATTVDEYRKYIEKDAALERRFQQVHVEEPSVSTAVTILRGLKERYGLHHGVSIQDAALVAAATLSDRYITTRFLPDKAVDLLDEACSKIRVQLSSQPEQIDSLERRRQYLEVEVKALSKEKDEASKARLQAAKKELSAVGEELAPLRARYQQERELIEDLSKAKSKLQELKQKLGRHEKLDLMEARHDVDAAADLRYDAIPGVLQRIRELEKRKREYEEQTESPLLVETVTPAHIAEVVSRWTGIPVAKLTQGEKAMHAVDREPARLLNLEDELKKRVVGQEEAAEAVSRAVLRSAARLSRRTQPTGSFLFAGPTGVGKTELAKALAAELFDNENRILRFDMSEYMEQHAVSRLIGAPPGYVGHEQGGQLTEALRRHPYSVVLFDEMEKAHPQVLNVLLQLLDDGRITDSQGRTVDCSNCVVILTSNLGSEHLMRALGTGEVSAGAETDRPCDGGLVMQSIRRSLRPELLNRLDDIVVFQPLSGSTLRQVVRLQLADVLKRLEELEVTMHVRGPVGALRREAHDPELGARPLKRYLERHLVSRLSTMILDDSLTAGSVVYVDRAMRNGKARFNWAPGGAEGCFGRSLSPESQ</sequence>
<dbReference type="Pfam" id="PF02861">
    <property type="entry name" value="Clp_N"/>
    <property type="match status" value="1"/>
</dbReference>
<dbReference type="InterPro" id="IPR027417">
    <property type="entry name" value="P-loop_NTPase"/>
</dbReference>
<comment type="caution">
    <text evidence="15">The sequence shown here is derived from an EMBL/GenBank/DDBJ whole genome shotgun (WGS) entry which is preliminary data.</text>
</comment>
<comment type="cofactor">
    <cofactor evidence="1">
        <name>Fe(2+)</name>
        <dbReference type="ChEBI" id="CHEBI:29033"/>
    </cofactor>
</comment>
<evidence type="ECO:0000256" key="9">
    <source>
        <dbReference type="ARBA" id="ARBA00035013"/>
    </source>
</evidence>
<dbReference type="Gene3D" id="3.40.50.300">
    <property type="entry name" value="P-loop containing nucleotide triphosphate hydrolases"/>
    <property type="match status" value="3"/>
</dbReference>
<evidence type="ECO:0000256" key="6">
    <source>
        <dbReference type="ARBA" id="ARBA00023002"/>
    </source>
</evidence>
<reference evidence="15 16" key="1">
    <citation type="submission" date="2024-02" db="EMBL/GenBank/DDBJ databases">
        <authorList>
            <person name="Chen Y."/>
            <person name="Shah S."/>
            <person name="Dougan E. K."/>
            <person name="Thang M."/>
            <person name="Chan C."/>
        </authorList>
    </citation>
    <scope>NUCLEOTIDE SEQUENCE [LARGE SCALE GENOMIC DNA]</scope>
</reference>
<feature type="domain" description="AAA+ ATPase" evidence="13">
    <location>
        <begin position="542"/>
        <end position="697"/>
    </location>
</feature>
<dbReference type="InterPro" id="IPR050130">
    <property type="entry name" value="ClpA_ClpB"/>
</dbReference>
<dbReference type="InterPro" id="IPR019489">
    <property type="entry name" value="Clp_ATPase_C"/>
</dbReference>
<evidence type="ECO:0000259" key="14">
    <source>
        <dbReference type="SMART" id="SM01086"/>
    </source>
</evidence>
<keyword evidence="5" id="KW-0223">Dioxygenase</keyword>
<keyword evidence="7" id="KW-0408">Iron</keyword>
<dbReference type="Gene3D" id="1.10.8.60">
    <property type="match status" value="1"/>
</dbReference>
<accession>A0ABP0L401</accession>
<dbReference type="EMBL" id="CAXAMN010011112">
    <property type="protein sequence ID" value="CAK9033897.1"/>
    <property type="molecule type" value="Genomic_DNA"/>
</dbReference>
<evidence type="ECO:0000259" key="13">
    <source>
        <dbReference type="SMART" id="SM00382"/>
    </source>
</evidence>
<evidence type="ECO:0000256" key="11">
    <source>
        <dbReference type="ARBA" id="ARBA00035045"/>
    </source>
</evidence>
<gene>
    <name evidence="15" type="ORF">CCMP2556_LOCUS19240</name>
</gene>
<dbReference type="InterPro" id="IPR009770">
    <property type="entry name" value="HGLS"/>
</dbReference>
<keyword evidence="12" id="KW-0175">Coiled coil</keyword>
<feature type="domain" description="AAA+ ATPase" evidence="13">
    <location>
        <begin position="971"/>
        <end position="1149"/>
    </location>
</feature>
<evidence type="ECO:0000256" key="3">
    <source>
        <dbReference type="ARBA" id="ARBA00022741"/>
    </source>
</evidence>
<dbReference type="InterPro" id="IPR036628">
    <property type="entry name" value="Clp_N_dom_sf"/>
</dbReference>
<dbReference type="Pfam" id="PF10431">
    <property type="entry name" value="ClpB_D2-small"/>
    <property type="match status" value="1"/>
</dbReference>
<dbReference type="Pfam" id="PF00004">
    <property type="entry name" value="AAA"/>
    <property type="match status" value="1"/>
</dbReference>
<evidence type="ECO:0000313" key="15">
    <source>
        <dbReference type="EMBL" id="CAK9033897.1"/>
    </source>
</evidence>
<protein>
    <recommendedName>
        <fullName evidence="10">2-oxoadipate dioxygenase/decarboxylase</fullName>
        <ecNumber evidence="10">1.13.11.93</ecNumber>
    </recommendedName>
    <alternativeName>
        <fullName evidence="11">2-hydroxyglutarate synthase</fullName>
    </alternativeName>
</protein>
<dbReference type="SMART" id="SM01086">
    <property type="entry name" value="ClpB_D2-small"/>
    <property type="match status" value="1"/>
</dbReference>
<dbReference type="EC" id="1.13.11.93" evidence="10"/>
<comment type="similarity">
    <text evidence="9">Belongs to the 2-oxoadipate dioxygenase/decarboxylase family.</text>
</comment>
<evidence type="ECO:0000256" key="7">
    <source>
        <dbReference type="ARBA" id="ARBA00023004"/>
    </source>
</evidence>
<dbReference type="SUPFAM" id="SSF52540">
    <property type="entry name" value="P-loop containing nucleoside triphosphate hydrolases"/>
    <property type="match status" value="2"/>
</dbReference>
<dbReference type="Pfam" id="PF17871">
    <property type="entry name" value="AAA_lid_9"/>
    <property type="match status" value="1"/>
</dbReference>
<dbReference type="InterPro" id="IPR001270">
    <property type="entry name" value="ClpA/B"/>
</dbReference>
<evidence type="ECO:0000256" key="2">
    <source>
        <dbReference type="ARBA" id="ARBA00022737"/>
    </source>
</evidence>
<dbReference type="InterPro" id="IPR028299">
    <property type="entry name" value="ClpA/B_CS2"/>
</dbReference>
<dbReference type="InterPro" id="IPR041546">
    <property type="entry name" value="ClpA/ClpB_AAA_lid"/>
</dbReference>
<keyword evidence="2" id="KW-0677">Repeat</keyword>
<dbReference type="Pfam" id="PF07063">
    <property type="entry name" value="HGLS"/>
    <property type="match status" value="1"/>
</dbReference>
<dbReference type="PROSITE" id="PS00871">
    <property type="entry name" value="CLPAB_2"/>
    <property type="match status" value="1"/>
</dbReference>
<keyword evidence="8" id="KW-0143">Chaperone</keyword>
<dbReference type="InterPro" id="IPR004176">
    <property type="entry name" value="Clp_R_N"/>
</dbReference>
<dbReference type="Gene3D" id="3.10.180.50">
    <property type="match status" value="1"/>
</dbReference>
<organism evidence="15 16">
    <name type="scientific">Durusdinium trenchii</name>
    <dbReference type="NCBI Taxonomy" id="1381693"/>
    <lineage>
        <taxon>Eukaryota</taxon>
        <taxon>Sar</taxon>
        <taxon>Alveolata</taxon>
        <taxon>Dinophyceae</taxon>
        <taxon>Suessiales</taxon>
        <taxon>Symbiodiniaceae</taxon>
        <taxon>Durusdinium</taxon>
    </lineage>
</organism>
<dbReference type="PRINTS" id="PR00300">
    <property type="entry name" value="CLPPROTEASEA"/>
</dbReference>
<dbReference type="CDD" id="cd19499">
    <property type="entry name" value="RecA-like_ClpB_Hsp104-like"/>
    <property type="match status" value="1"/>
</dbReference>
<evidence type="ECO:0000256" key="8">
    <source>
        <dbReference type="ARBA" id="ARBA00023186"/>
    </source>
</evidence>
<feature type="domain" description="Clp ATPase C-terminal" evidence="14">
    <location>
        <begin position="1148"/>
        <end position="1238"/>
    </location>
</feature>
<dbReference type="PANTHER" id="PTHR11638:SF18">
    <property type="entry name" value="HEAT SHOCK PROTEIN 104"/>
    <property type="match status" value="1"/>
</dbReference>
<keyword evidence="3" id="KW-0547">Nucleotide-binding</keyword>
<dbReference type="PANTHER" id="PTHR11638">
    <property type="entry name" value="ATP-DEPENDENT CLP PROTEASE"/>
    <property type="match status" value="1"/>
</dbReference>
<evidence type="ECO:0000256" key="4">
    <source>
        <dbReference type="ARBA" id="ARBA00022840"/>
    </source>
</evidence>
<dbReference type="SUPFAM" id="SSF81923">
    <property type="entry name" value="Double Clp-N motif"/>
    <property type="match status" value="1"/>
</dbReference>